<dbReference type="FunFam" id="2.40.30.170:FF:000003">
    <property type="entry name" value="Multidrug resistance protein A"/>
    <property type="match status" value="1"/>
</dbReference>
<keyword evidence="6 9" id="KW-0812">Transmembrane</keyword>
<dbReference type="GO" id="GO:1990961">
    <property type="term" value="P:xenobiotic detoxification by transmembrane export across the plasma membrane"/>
    <property type="evidence" value="ECO:0007669"/>
    <property type="project" value="UniProtKB-ARBA"/>
</dbReference>
<keyword evidence="4" id="KW-1003">Cell membrane</keyword>
<evidence type="ECO:0000256" key="5">
    <source>
        <dbReference type="ARBA" id="ARBA00022519"/>
    </source>
</evidence>
<sequence length="385" mass="40845">MTTDNQTNPNSGKRKVVLLSITLAFILIAVAYAIYYVLVLSKEVDTDNAYVGGNLVNLSSQVAGNVQDIRADETQMVKAGAEIVKLDPVDADVALSQAEARLGTTVRQLRERYSNVAQYDATIELRKLALKDASDDLARRAPLAADHTVSGEEVAHAKQAVETAKAALEVAARQADANRAGVAGVGLEAHPSVLAAKADFVQAWLAVRRNAILAPVTGYVAKRSVQVGSRVTPGTALMSIVPLDQLWVDANFKESELRDIRVGQSARIEADVYGSKVVYHGKVLGLSAGTGSAFSLLPAQNATGNWIKVVQRVPVRISLDAKELADHPLRVGLSTLVTIDISHADGAMLGAPMPAAPVYSTQTLSQPVKEAESAADDIVKKNLAK</sequence>
<evidence type="ECO:0000313" key="12">
    <source>
        <dbReference type="EMBL" id="GGC78120.1"/>
    </source>
</evidence>
<comment type="subcellular location">
    <subcellularLocation>
        <location evidence="1">Cell inner membrane</location>
        <topology evidence="1">Single-pass membrane protein</topology>
    </subcellularLocation>
</comment>
<dbReference type="Proteomes" id="UP000637423">
    <property type="component" value="Unassembled WGS sequence"/>
</dbReference>
<protein>
    <submittedName>
        <fullName evidence="12">Multidrug export protein EmrA</fullName>
    </submittedName>
</protein>
<evidence type="ECO:0000256" key="6">
    <source>
        <dbReference type="ARBA" id="ARBA00022692"/>
    </source>
</evidence>
<reference evidence="12" key="2">
    <citation type="submission" date="2020-09" db="EMBL/GenBank/DDBJ databases">
        <authorList>
            <person name="Sun Q."/>
            <person name="Zhou Y."/>
        </authorList>
    </citation>
    <scope>NUCLEOTIDE SEQUENCE</scope>
    <source>
        <strain evidence="12">CGMCC 1.10998</strain>
    </source>
</reference>
<evidence type="ECO:0000256" key="9">
    <source>
        <dbReference type="SAM" id="Phobius"/>
    </source>
</evidence>
<dbReference type="EMBL" id="BMED01000002">
    <property type="protein sequence ID" value="GGC78120.1"/>
    <property type="molecule type" value="Genomic_DNA"/>
</dbReference>
<dbReference type="Gene3D" id="2.40.30.170">
    <property type="match status" value="1"/>
</dbReference>
<evidence type="ECO:0000256" key="1">
    <source>
        <dbReference type="ARBA" id="ARBA00004377"/>
    </source>
</evidence>
<dbReference type="InterPro" id="IPR058634">
    <property type="entry name" value="AaeA-lik-b-barrel"/>
</dbReference>
<evidence type="ECO:0000256" key="3">
    <source>
        <dbReference type="ARBA" id="ARBA00022448"/>
    </source>
</evidence>
<name>A0A916XKH6_9BURK</name>
<dbReference type="Gene3D" id="2.40.50.100">
    <property type="match status" value="1"/>
</dbReference>
<dbReference type="Pfam" id="PF25885">
    <property type="entry name" value="HH_EMRA"/>
    <property type="match status" value="1"/>
</dbReference>
<accession>A0A916XKH6</accession>
<evidence type="ECO:0000256" key="4">
    <source>
        <dbReference type="ARBA" id="ARBA00022475"/>
    </source>
</evidence>
<dbReference type="Pfam" id="PF25963">
    <property type="entry name" value="Beta-barrel_AAEA"/>
    <property type="match status" value="1"/>
</dbReference>
<comment type="caution">
    <text evidence="12">The sequence shown here is derived from an EMBL/GenBank/DDBJ whole genome shotgun (WGS) entry which is preliminary data.</text>
</comment>
<comment type="similarity">
    <text evidence="2">Belongs to the membrane fusion protein (MFP) (TC 8.A.1) family.</text>
</comment>
<dbReference type="InterPro" id="IPR058633">
    <property type="entry name" value="EmrA/FarA_HH"/>
</dbReference>
<feature type="domain" description="p-hydroxybenzoic acid efflux pump subunit AaeA-like beta-barrel" evidence="11">
    <location>
        <begin position="247"/>
        <end position="339"/>
    </location>
</feature>
<dbReference type="GO" id="GO:0005886">
    <property type="term" value="C:plasma membrane"/>
    <property type="evidence" value="ECO:0007669"/>
    <property type="project" value="UniProtKB-SubCell"/>
</dbReference>
<dbReference type="PANTHER" id="PTHR30386:SF19">
    <property type="entry name" value="MULTIDRUG EXPORT PROTEIN EMRA-RELATED"/>
    <property type="match status" value="1"/>
</dbReference>
<keyword evidence="3" id="KW-0813">Transport</keyword>
<evidence type="ECO:0000313" key="13">
    <source>
        <dbReference type="Proteomes" id="UP000637423"/>
    </source>
</evidence>
<evidence type="ECO:0000256" key="2">
    <source>
        <dbReference type="ARBA" id="ARBA00009477"/>
    </source>
</evidence>
<gene>
    <name evidence="12" type="ORF">GCM10011396_26660</name>
</gene>
<dbReference type="GO" id="GO:0046677">
    <property type="term" value="P:response to antibiotic"/>
    <property type="evidence" value="ECO:0007669"/>
    <property type="project" value="UniProtKB-ARBA"/>
</dbReference>
<dbReference type="PANTHER" id="PTHR30386">
    <property type="entry name" value="MEMBRANE FUSION SUBUNIT OF EMRAB-TOLC MULTIDRUG EFFLUX PUMP"/>
    <property type="match status" value="1"/>
</dbReference>
<dbReference type="SUPFAM" id="SSF111369">
    <property type="entry name" value="HlyD-like secretion proteins"/>
    <property type="match status" value="2"/>
</dbReference>
<organism evidence="12 13">
    <name type="scientific">Undibacterium terreum</name>
    <dbReference type="NCBI Taxonomy" id="1224302"/>
    <lineage>
        <taxon>Bacteria</taxon>
        <taxon>Pseudomonadati</taxon>
        <taxon>Pseudomonadota</taxon>
        <taxon>Betaproteobacteria</taxon>
        <taxon>Burkholderiales</taxon>
        <taxon>Oxalobacteraceae</taxon>
        <taxon>Undibacterium</taxon>
    </lineage>
</organism>
<evidence type="ECO:0000259" key="11">
    <source>
        <dbReference type="Pfam" id="PF25963"/>
    </source>
</evidence>
<evidence type="ECO:0000256" key="7">
    <source>
        <dbReference type="ARBA" id="ARBA00022989"/>
    </source>
</evidence>
<feature type="domain" description="Multidrug export protein EmrA/FarA alpha-helical hairpin" evidence="10">
    <location>
        <begin position="90"/>
        <end position="209"/>
    </location>
</feature>
<keyword evidence="7 9" id="KW-1133">Transmembrane helix</keyword>
<feature type="transmembrane region" description="Helical" evidence="9">
    <location>
        <begin position="16"/>
        <end position="38"/>
    </location>
</feature>
<keyword evidence="13" id="KW-1185">Reference proteome</keyword>
<proteinExistence type="inferred from homology"/>
<reference evidence="12" key="1">
    <citation type="journal article" date="2014" name="Int. J. Syst. Evol. Microbiol.">
        <title>Complete genome sequence of Corynebacterium casei LMG S-19264T (=DSM 44701T), isolated from a smear-ripened cheese.</title>
        <authorList>
            <consortium name="US DOE Joint Genome Institute (JGI-PGF)"/>
            <person name="Walter F."/>
            <person name="Albersmeier A."/>
            <person name="Kalinowski J."/>
            <person name="Ruckert C."/>
        </authorList>
    </citation>
    <scope>NUCLEOTIDE SEQUENCE</scope>
    <source>
        <strain evidence="12">CGMCC 1.10998</strain>
    </source>
</reference>
<dbReference type="RefSeq" id="WP_188566502.1">
    <property type="nucleotide sequence ID" value="NZ_BMED01000002.1"/>
</dbReference>
<keyword evidence="8 9" id="KW-0472">Membrane</keyword>
<evidence type="ECO:0000256" key="8">
    <source>
        <dbReference type="ARBA" id="ARBA00023136"/>
    </source>
</evidence>
<keyword evidence="5" id="KW-0997">Cell inner membrane</keyword>
<dbReference type="GO" id="GO:0015721">
    <property type="term" value="P:bile acid and bile salt transport"/>
    <property type="evidence" value="ECO:0007669"/>
    <property type="project" value="UniProtKB-ARBA"/>
</dbReference>
<evidence type="ECO:0000259" key="10">
    <source>
        <dbReference type="Pfam" id="PF25885"/>
    </source>
</evidence>
<dbReference type="AlphaFoldDB" id="A0A916XKH6"/>
<dbReference type="InterPro" id="IPR050739">
    <property type="entry name" value="MFP"/>
</dbReference>